<feature type="region of interest" description="Disordered" evidence="1">
    <location>
        <begin position="1"/>
        <end position="43"/>
    </location>
</feature>
<protein>
    <submittedName>
        <fullName evidence="2">Uncharacterized protein</fullName>
    </submittedName>
</protein>
<dbReference type="AlphaFoldDB" id="A0A2V0RB58"/>
<feature type="region of interest" description="Disordered" evidence="1">
    <location>
        <begin position="814"/>
        <end position="834"/>
    </location>
</feature>
<organism evidence="2">
    <name type="scientific">viral metagenome</name>
    <dbReference type="NCBI Taxonomy" id="1070528"/>
    <lineage>
        <taxon>unclassified sequences</taxon>
        <taxon>metagenomes</taxon>
        <taxon>organismal metagenomes</taxon>
    </lineage>
</organism>
<proteinExistence type="predicted"/>
<evidence type="ECO:0000313" key="2">
    <source>
        <dbReference type="EMBL" id="GBH22596.1"/>
    </source>
</evidence>
<name>A0A2V0RB58_9ZZZZ</name>
<sequence>MKQRSMDMNVENQREGGERPSTKSEETGTEPVTEKRRADVAPEEVRMLSQEEAMAQGGLDAARYDEVMGIVNGGSPHHRRPWQPLVRELFGRAPTAARTVENQLEVSPMPASNSLSGPQLVMSATMSESSDELLELVKKSTLSQRPDDDFFEASRLHLELSRRLMECGSKGIGTSFALVVARLLMLAMGYSLSHVLCRRGPMVLKWYRDTFLQKTKSQAAFDVFLARDYHNSQRYNVVDVPTSSPMGKDFAMAAIYAAVMSGEQPEARLYGMMAAPVNNRGWITMGEEVMWQNAQGELAVRQLTRADVRGYGGQIARFLCERLADYQVEKMAWALLAQKTGIILRNLAGDAFVTHEAAVGGDDGEHVRLMRHLGIQEEACWNRMDRFGDDLARDTDTGAIDAAIADVMRKINSQNELLADDSKTKAADKKSLQTKQEAQLRKAGLETKLDNLRLTRSEIGLKRAVGADGHPLTPDECRNFVTRRPAPAGRLGVPRGPPAGPDAEVGIERDATSWMYNGEASTCIMGASLPSPIVAWAMLRNFYEPMGDRVSLGIPTNAAEVVEMHQRTFLGGVLTFEASQWLSMTPLNVWMWAWTGLEDSPADPREWSQDSICQIEERMGAFGVLYTTRQLANSALFTLPGIDRSNTAEGVPMYTAGCCRIAPWPLEHLFGFEAPNREPPPLGKRLMATAPGGTAAPGYGGHSWDVSTYALQAPAYVTSGRDQYSSQESLPIVVRGEHGGSRSWRLVAQNTLGSQFFIDDVRAEDMRSLNVVPAYTNQDGGMQVRVTGTHLPQPGCLAPLGSLTSHCGISRQAHNAAMHDPAQPARGRFRSFRY</sequence>
<comment type="caution">
    <text evidence="2">The sequence shown here is derived from an EMBL/GenBank/DDBJ whole genome shotgun (WGS) entry which is preliminary data.</text>
</comment>
<reference evidence="2" key="1">
    <citation type="submission" date="2017-04" db="EMBL/GenBank/DDBJ databases">
        <title>Unveiling RNA virosphere associated with marine microorganisms.</title>
        <authorList>
            <person name="Urayama S."/>
            <person name="Takaki Y."/>
            <person name="Nishi S."/>
            <person name="Yoshida Y."/>
            <person name="Deguchi S."/>
            <person name="Takai K."/>
            <person name="Nunoura T."/>
        </authorList>
    </citation>
    <scope>NUCLEOTIDE SEQUENCE</scope>
</reference>
<evidence type="ECO:0000256" key="1">
    <source>
        <dbReference type="SAM" id="MobiDB-lite"/>
    </source>
</evidence>
<dbReference type="EMBL" id="BDQC01000187">
    <property type="protein sequence ID" value="GBH22596.1"/>
    <property type="molecule type" value="Genomic_RNA"/>
</dbReference>
<feature type="compositionally biased region" description="Basic and acidic residues" evidence="1">
    <location>
        <begin position="12"/>
        <end position="43"/>
    </location>
</feature>
<accession>A0A2V0RB58</accession>